<dbReference type="GO" id="GO:0005525">
    <property type="term" value="F:GTP binding"/>
    <property type="evidence" value="ECO:0007669"/>
    <property type="project" value="UniProtKB-KW"/>
</dbReference>
<dbReference type="Pfam" id="PF01926">
    <property type="entry name" value="MMR_HSR1"/>
    <property type="match status" value="1"/>
</dbReference>
<sequence>MKDILEIKESFDHRAIIIQVDFPKKREAFSSMDAFAEFKGLVLSSGANISHEELFKQAKPISGLFISKGKVERIKILAEETHSDLVIFNHDLSPSQERNLENIFQKRVLDRTGLILDIFSVRASSHVGKLQVELAQLSHLSTRLVRGWSHLERQKGGIGLRGPGETQLETDRRLLNHRIKSIKKKLDKTHKQRAVNRYSRKKSSQTLVALIGYTNAGKTTLFNLLTQSQLYADDKLFATLDSITRKNSILGLDDILFSDTVGFISNLPTQLIESFKATLDELKAADMLIHVIDISDPDFLFKSEQVLKILEELGLSSIPQIRVHNKCDKIELNVKRNLAKKSNHEVLISALRNQGINELVSSIHFHRQKNIMRQWIELEPDQGKIRSKLYSLDRVVEETTNEVGMIKLLLEIDEKELNNLVSHNDIRLVSNGEKISITDY</sequence>
<dbReference type="InterPro" id="IPR030394">
    <property type="entry name" value="G_HFLX_dom"/>
</dbReference>
<dbReference type="SUPFAM" id="SSF52540">
    <property type="entry name" value="P-loop containing nucleoside triphosphate hydrolases"/>
    <property type="match status" value="1"/>
</dbReference>
<dbReference type="HAMAP" id="MF_00900">
    <property type="entry name" value="GTPase_HflX"/>
    <property type="match status" value="1"/>
</dbReference>
<evidence type="ECO:0000256" key="5">
    <source>
        <dbReference type="ARBA" id="ARBA00022842"/>
    </source>
</evidence>
<dbReference type="Gene3D" id="3.40.50.300">
    <property type="entry name" value="P-loop containing nucleotide triphosphate hydrolases"/>
    <property type="match status" value="1"/>
</dbReference>
<dbReference type="GO" id="GO:0046872">
    <property type="term" value="F:metal ion binding"/>
    <property type="evidence" value="ECO:0007669"/>
    <property type="project" value="UniProtKB-KW"/>
</dbReference>
<dbReference type="InterPro" id="IPR042108">
    <property type="entry name" value="GTPase_HflX_N_sf"/>
</dbReference>
<keyword evidence="4" id="KW-0547">Nucleotide-binding</keyword>
<dbReference type="Gene3D" id="6.10.250.2860">
    <property type="match status" value="1"/>
</dbReference>
<gene>
    <name evidence="8" type="ORF">METZ01_LOCUS64350</name>
</gene>
<dbReference type="EMBL" id="UINC01004063">
    <property type="protein sequence ID" value="SVA11496.1"/>
    <property type="molecule type" value="Genomic_DNA"/>
</dbReference>
<dbReference type="InterPro" id="IPR006073">
    <property type="entry name" value="GTP-bd"/>
</dbReference>
<dbReference type="CDD" id="cd01878">
    <property type="entry name" value="HflX"/>
    <property type="match status" value="1"/>
</dbReference>
<dbReference type="PANTHER" id="PTHR10229">
    <property type="entry name" value="GTP-BINDING PROTEIN HFLX"/>
    <property type="match status" value="1"/>
</dbReference>
<evidence type="ECO:0000256" key="6">
    <source>
        <dbReference type="ARBA" id="ARBA00023134"/>
    </source>
</evidence>
<evidence type="ECO:0000256" key="4">
    <source>
        <dbReference type="ARBA" id="ARBA00022741"/>
    </source>
</evidence>
<dbReference type="PIRSF" id="PIRSF006809">
    <property type="entry name" value="GTP-binding_hflX_prd"/>
    <property type="match status" value="1"/>
</dbReference>
<dbReference type="InterPro" id="IPR032305">
    <property type="entry name" value="GTP-bd_M"/>
</dbReference>
<proteinExistence type="inferred from homology"/>
<dbReference type="PROSITE" id="PS51705">
    <property type="entry name" value="G_HFLX"/>
    <property type="match status" value="1"/>
</dbReference>
<dbReference type="GO" id="GO:0005737">
    <property type="term" value="C:cytoplasm"/>
    <property type="evidence" value="ECO:0007669"/>
    <property type="project" value="UniProtKB-SubCell"/>
</dbReference>
<dbReference type="PANTHER" id="PTHR10229:SF0">
    <property type="entry name" value="GTP-BINDING PROTEIN 6-RELATED"/>
    <property type="match status" value="1"/>
</dbReference>
<keyword evidence="5" id="KW-0460">Magnesium</keyword>
<comment type="subcellular location">
    <subcellularLocation>
        <location evidence="1">Cytoplasm</location>
    </subcellularLocation>
</comment>
<dbReference type="InterPro" id="IPR027417">
    <property type="entry name" value="P-loop_NTPase"/>
</dbReference>
<name>A0A381T5M6_9ZZZZ</name>
<accession>A0A381T5M6</accession>
<evidence type="ECO:0000259" key="7">
    <source>
        <dbReference type="PROSITE" id="PS51705"/>
    </source>
</evidence>
<dbReference type="Gene3D" id="3.40.50.11060">
    <property type="entry name" value="GTPase HflX, N-terminal domain"/>
    <property type="match status" value="1"/>
</dbReference>
<evidence type="ECO:0000256" key="2">
    <source>
        <dbReference type="ARBA" id="ARBA00022490"/>
    </source>
</evidence>
<dbReference type="PRINTS" id="PR00326">
    <property type="entry name" value="GTP1OBG"/>
</dbReference>
<keyword evidence="6" id="KW-0342">GTP-binding</keyword>
<dbReference type="Pfam" id="PF16360">
    <property type="entry name" value="GTP-bdg_M"/>
    <property type="match status" value="1"/>
</dbReference>
<dbReference type="AlphaFoldDB" id="A0A381T5M6"/>
<evidence type="ECO:0000256" key="3">
    <source>
        <dbReference type="ARBA" id="ARBA00022723"/>
    </source>
</evidence>
<feature type="domain" description="Hflx-type G" evidence="7">
    <location>
        <begin position="206"/>
        <end position="331"/>
    </location>
</feature>
<keyword evidence="3" id="KW-0479">Metal-binding</keyword>
<reference evidence="8" key="1">
    <citation type="submission" date="2018-05" db="EMBL/GenBank/DDBJ databases">
        <authorList>
            <person name="Lanie J.A."/>
            <person name="Ng W.-L."/>
            <person name="Kazmierczak K.M."/>
            <person name="Andrzejewski T.M."/>
            <person name="Davidsen T.M."/>
            <person name="Wayne K.J."/>
            <person name="Tettelin H."/>
            <person name="Glass J.I."/>
            <person name="Rusch D."/>
            <person name="Podicherti R."/>
            <person name="Tsui H.-C.T."/>
            <person name="Winkler M.E."/>
        </authorList>
    </citation>
    <scope>NUCLEOTIDE SEQUENCE</scope>
</reference>
<dbReference type="NCBIfam" id="TIGR03156">
    <property type="entry name" value="GTP_HflX"/>
    <property type="match status" value="1"/>
</dbReference>
<organism evidence="8">
    <name type="scientific">marine metagenome</name>
    <dbReference type="NCBI Taxonomy" id="408172"/>
    <lineage>
        <taxon>unclassified sequences</taxon>
        <taxon>metagenomes</taxon>
        <taxon>ecological metagenomes</taxon>
    </lineage>
</organism>
<dbReference type="GO" id="GO:0043022">
    <property type="term" value="F:ribosome binding"/>
    <property type="evidence" value="ECO:0007669"/>
    <property type="project" value="TreeGrafter"/>
</dbReference>
<evidence type="ECO:0000256" key="1">
    <source>
        <dbReference type="ARBA" id="ARBA00004496"/>
    </source>
</evidence>
<keyword evidence="2" id="KW-0963">Cytoplasm</keyword>
<dbReference type="Pfam" id="PF13167">
    <property type="entry name" value="GTP-bdg_N"/>
    <property type="match status" value="1"/>
</dbReference>
<dbReference type="InterPro" id="IPR025121">
    <property type="entry name" value="GTPase_HflX_N"/>
</dbReference>
<evidence type="ECO:0000313" key="8">
    <source>
        <dbReference type="EMBL" id="SVA11496.1"/>
    </source>
</evidence>
<dbReference type="FunFam" id="3.40.50.11060:FF:000001">
    <property type="entry name" value="GTPase HflX"/>
    <property type="match status" value="1"/>
</dbReference>
<protein>
    <recommendedName>
        <fullName evidence="7">Hflx-type G domain-containing protein</fullName>
    </recommendedName>
</protein>
<dbReference type="InterPro" id="IPR016496">
    <property type="entry name" value="GTPase_HflX"/>
</dbReference>